<feature type="transmembrane region" description="Helical" evidence="2">
    <location>
        <begin position="327"/>
        <end position="345"/>
    </location>
</feature>
<dbReference type="AlphaFoldDB" id="A0AAD6T9X2"/>
<feature type="region of interest" description="Disordered" evidence="1">
    <location>
        <begin position="123"/>
        <end position="149"/>
    </location>
</feature>
<keyword evidence="2" id="KW-0812">Transmembrane</keyword>
<sequence>MAGILASPSSLTGVPMHRNDSEESTESAFPSVLNTPADEKPMHFDSIEGKLLSVAAPQALEHLETHKRATADNGSGRSPCRVSLPRQFSKALEEANRSTAEGGLLVRARSHSVECAYSDEPLILAPQPSPDLMSFSSPELPSEQDEPQRVQTPEATVIFDAYAEGSPLSIKKTTPRGRPQLRRDIFSPSTGPVPFGPEAPGPESTPKARSLLRNRKGMYTLLNDSITGEPALGVHYVNDFHDASRDVALDANTEDALSEYDFEHETAGPVFPKLSLLLPLQLVIFPIYCALVGAAVLLFPTGLTAIAFPASSYTLRSNANSYTSLRLSFFMRLPYIIVAHCLPFTAPPTPIRVFAHWAAVAHLHVAIFLALVAGIAYFFPPAGALLSAGCGALFVTAWGDFSLAGYDGGRLGDEEKMELGADVRQMLYQILLAPGCGFADGDRIEKVGEKYLLVRAPGKETRTEILAAGGLEVGASGNDDESSADEE</sequence>
<name>A0AAD6T9X2_9AGAR</name>
<evidence type="ECO:0000256" key="1">
    <source>
        <dbReference type="SAM" id="MobiDB-lite"/>
    </source>
</evidence>
<evidence type="ECO:0000256" key="2">
    <source>
        <dbReference type="SAM" id="Phobius"/>
    </source>
</evidence>
<feature type="region of interest" description="Disordered" evidence="1">
    <location>
        <begin position="168"/>
        <end position="208"/>
    </location>
</feature>
<gene>
    <name evidence="3" type="ORF">C8F04DRAFT_1082526</name>
</gene>
<accession>A0AAD6T9X2</accession>
<dbReference type="Proteomes" id="UP001218188">
    <property type="component" value="Unassembled WGS sequence"/>
</dbReference>
<keyword evidence="4" id="KW-1185">Reference proteome</keyword>
<feature type="transmembrane region" description="Helical" evidence="2">
    <location>
        <begin position="282"/>
        <end position="307"/>
    </location>
</feature>
<reference evidence="3" key="1">
    <citation type="submission" date="2023-03" db="EMBL/GenBank/DDBJ databases">
        <title>Massive genome expansion in bonnet fungi (Mycena s.s.) driven by repeated elements and novel gene families across ecological guilds.</title>
        <authorList>
            <consortium name="Lawrence Berkeley National Laboratory"/>
            <person name="Harder C.B."/>
            <person name="Miyauchi S."/>
            <person name="Viragh M."/>
            <person name="Kuo A."/>
            <person name="Thoen E."/>
            <person name="Andreopoulos B."/>
            <person name="Lu D."/>
            <person name="Skrede I."/>
            <person name="Drula E."/>
            <person name="Henrissat B."/>
            <person name="Morin E."/>
            <person name="Kohler A."/>
            <person name="Barry K."/>
            <person name="LaButti K."/>
            <person name="Morin E."/>
            <person name="Salamov A."/>
            <person name="Lipzen A."/>
            <person name="Mereny Z."/>
            <person name="Hegedus B."/>
            <person name="Baldrian P."/>
            <person name="Stursova M."/>
            <person name="Weitz H."/>
            <person name="Taylor A."/>
            <person name="Grigoriev I.V."/>
            <person name="Nagy L.G."/>
            <person name="Martin F."/>
            <person name="Kauserud H."/>
        </authorList>
    </citation>
    <scope>NUCLEOTIDE SEQUENCE</scope>
    <source>
        <strain evidence="3">CBHHK200</strain>
    </source>
</reference>
<feature type="transmembrane region" description="Helical" evidence="2">
    <location>
        <begin position="357"/>
        <end position="379"/>
    </location>
</feature>
<keyword evidence="2" id="KW-1133">Transmembrane helix</keyword>
<protein>
    <submittedName>
        <fullName evidence="3">Uncharacterized protein</fullName>
    </submittedName>
</protein>
<comment type="caution">
    <text evidence="3">The sequence shown here is derived from an EMBL/GenBank/DDBJ whole genome shotgun (WGS) entry which is preliminary data.</text>
</comment>
<dbReference type="EMBL" id="JARJCM010000021">
    <property type="protein sequence ID" value="KAJ7040503.1"/>
    <property type="molecule type" value="Genomic_DNA"/>
</dbReference>
<feature type="region of interest" description="Disordered" evidence="1">
    <location>
        <begin position="1"/>
        <end position="42"/>
    </location>
</feature>
<evidence type="ECO:0000313" key="4">
    <source>
        <dbReference type="Proteomes" id="UP001218188"/>
    </source>
</evidence>
<organism evidence="3 4">
    <name type="scientific">Mycena alexandri</name>
    <dbReference type="NCBI Taxonomy" id="1745969"/>
    <lineage>
        <taxon>Eukaryota</taxon>
        <taxon>Fungi</taxon>
        <taxon>Dikarya</taxon>
        <taxon>Basidiomycota</taxon>
        <taxon>Agaricomycotina</taxon>
        <taxon>Agaricomycetes</taxon>
        <taxon>Agaricomycetidae</taxon>
        <taxon>Agaricales</taxon>
        <taxon>Marasmiineae</taxon>
        <taxon>Mycenaceae</taxon>
        <taxon>Mycena</taxon>
    </lineage>
</organism>
<evidence type="ECO:0000313" key="3">
    <source>
        <dbReference type="EMBL" id="KAJ7040503.1"/>
    </source>
</evidence>
<proteinExistence type="predicted"/>
<keyword evidence="2" id="KW-0472">Membrane</keyword>
<feature type="transmembrane region" description="Helical" evidence="2">
    <location>
        <begin position="385"/>
        <end position="406"/>
    </location>
</feature>